<proteinExistence type="predicted"/>
<name>A0A7S4JB10_9EUKA</name>
<evidence type="ECO:0000256" key="2">
    <source>
        <dbReference type="SAM" id="MobiDB-lite"/>
    </source>
</evidence>
<reference evidence="3" key="1">
    <citation type="submission" date="2021-01" db="EMBL/GenBank/DDBJ databases">
        <authorList>
            <person name="Corre E."/>
            <person name="Pelletier E."/>
            <person name="Niang G."/>
            <person name="Scheremetjew M."/>
            <person name="Finn R."/>
            <person name="Kale V."/>
            <person name="Holt S."/>
            <person name="Cochrane G."/>
            <person name="Meng A."/>
            <person name="Brown T."/>
            <person name="Cohen L."/>
        </authorList>
    </citation>
    <scope>NUCLEOTIDE SEQUENCE</scope>
    <source>
        <strain evidence="3">UIO037</strain>
    </source>
</reference>
<evidence type="ECO:0000256" key="1">
    <source>
        <dbReference type="SAM" id="Coils"/>
    </source>
</evidence>
<keyword evidence="1" id="KW-0175">Coiled coil</keyword>
<protein>
    <recommendedName>
        <fullName evidence="4">EF-hand domain-containing protein</fullName>
    </recommendedName>
</protein>
<organism evidence="3">
    <name type="scientific">Prymnesium polylepis</name>
    <dbReference type="NCBI Taxonomy" id="72548"/>
    <lineage>
        <taxon>Eukaryota</taxon>
        <taxon>Haptista</taxon>
        <taxon>Haptophyta</taxon>
        <taxon>Prymnesiophyceae</taxon>
        <taxon>Prymnesiales</taxon>
        <taxon>Prymnesiaceae</taxon>
        <taxon>Prymnesium</taxon>
    </lineage>
</organism>
<feature type="compositionally biased region" description="Low complexity" evidence="2">
    <location>
        <begin position="637"/>
        <end position="650"/>
    </location>
</feature>
<feature type="compositionally biased region" description="Polar residues" evidence="2">
    <location>
        <begin position="618"/>
        <end position="627"/>
    </location>
</feature>
<dbReference type="EMBL" id="HBKO01034719">
    <property type="protein sequence ID" value="CAE2257351.1"/>
    <property type="molecule type" value="Transcribed_RNA"/>
</dbReference>
<accession>A0A7S4JB10</accession>
<evidence type="ECO:0000313" key="3">
    <source>
        <dbReference type="EMBL" id="CAE2257351.1"/>
    </source>
</evidence>
<dbReference type="AlphaFoldDB" id="A0A7S4JB10"/>
<feature type="coiled-coil region" evidence="1">
    <location>
        <begin position="280"/>
        <end position="362"/>
    </location>
</feature>
<feature type="region of interest" description="Disordered" evidence="2">
    <location>
        <begin position="618"/>
        <end position="650"/>
    </location>
</feature>
<feature type="region of interest" description="Disordered" evidence="2">
    <location>
        <begin position="181"/>
        <end position="226"/>
    </location>
</feature>
<feature type="compositionally biased region" description="Basic and acidic residues" evidence="2">
    <location>
        <begin position="201"/>
        <end position="215"/>
    </location>
</feature>
<feature type="compositionally biased region" description="Basic and acidic residues" evidence="2">
    <location>
        <begin position="181"/>
        <end position="191"/>
    </location>
</feature>
<feature type="non-terminal residue" evidence="3">
    <location>
        <position position="1"/>
    </location>
</feature>
<feature type="coiled-coil region" evidence="1">
    <location>
        <begin position="400"/>
        <end position="432"/>
    </location>
</feature>
<gene>
    <name evidence="3" type="ORF">CPOL0286_LOCUS15787</name>
</gene>
<sequence>VPPDDLSRAVLEEMASRVEGLKAFREQKRVEKIQLLNRLWDRLGVPEVARAQTLQGTTEPTHATFDKLRAEEDLMRAGLAKPMRAAQEQLRHAWSELRLEDDEDGDLDALRTLSKWDGRSLPTLDELASCELQAVKLSGYASVLAPFMSVANAEEQARMGGMLGRLLDFQATIDGQTADEMRAQADRKAEEAVALASQQREALEKRKLEEEERRQATLGASRTEQEEARKMRAKMKAMEQELEGVRGQLDQAEQASQGRALAHELSRREEALKADILGLTARAERERAETLAKAEREKAELVARAEREHVAALAQAEHERAELLAMARLEQEALQATARDERQELERQTEAIKVAMEEEKRQMLEQFGRERLQMAEEAEAIRRANVRKDLMQKSIFGAQADVLRDRKALEERQQAEIERQALEREGAGRREEFAQLNRLKAEALREVQSQLSMLLLPDRVVDAFNQKFAVVVPPPGSPPPAPEMLLKVQLQSDELKVLQEKLQTRCESDGLFVALRSLCTTNVWKPKDLAKQMTSGPSALKDCNGSGDGVITKEQLTHWLGAKCIKYTEPSLAFFLTAAGLGKPYGKAVHVIKFDSFVKAFETVKVHPVDLGDLPTASSVAPQSKTMGSLPAKKTISRAGTSSRSSSSLGGKLLEQGGKFFEQGGRLLEQGGKLLEQGEKFLEQGGQSIVYSLESASGVDLDHDGNVGLPGHHNGPK</sequence>
<evidence type="ECO:0008006" key="4">
    <source>
        <dbReference type="Google" id="ProtNLM"/>
    </source>
</evidence>